<protein>
    <submittedName>
        <fullName evidence="2">CrcB family protein</fullName>
    </submittedName>
</protein>
<dbReference type="EMBL" id="JANFYM010000010">
    <property type="protein sequence ID" value="MCQ4793505.1"/>
    <property type="molecule type" value="Genomic_DNA"/>
</dbReference>
<dbReference type="AlphaFoldDB" id="A0AAW5JVK2"/>
<comment type="caution">
    <text evidence="2">The sequence shown here is derived from an EMBL/GenBank/DDBJ whole genome shotgun (WGS) entry which is preliminary data.</text>
</comment>
<gene>
    <name evidence="2" type="ORF">NE692_08545</name>
</gene>
<keyword evidence="1" id="KW-0812">Transmembrane</keyword>
<sequence>MLPPRPKGQGLRKPKKMKDFSNWLEAWKNYPPVPDWLNILGTIVIGVLLVLMAVGIIVGFIGAFLRDSLLFVRIIFISLVSGLIGVLLVMCVSGLIDNYYEQRSTAPPTIREQISKVWNLDDIDCDFSSKDKLPTEDLKCVVYRGDKKTKVTLHASENKLGLYTQDGKRFPIK</sequence>
<name>A0AAW5JVK2_BIFAD</name>
<proteinExistence type="predicted"/>
<keyword evidence="1" id="KW-0472">Membrane</keyword>
<reference evidence="2" key="1">
    <citation type="submission" date="2022-06" db="EMBL/GenBank/DDBJ databases">
        <title>Isolation of gut microbiota from human fecal samples.</title>
        <authorList>
            <person name="Pamer E.G."/>
            <person name="Barat B."/>
            <person name="Waligurski E."/>
            <person name="Medina S."/>
            <person name="Paddock L."/>
            <person name="Mostad J."/>
        </authorList>
    </citation>
    <scope>NUCLEOTIDE SEQUENCE</scope>
    <source>
        <strain evidence="2">SL.1.01</strain>
    </source>
</reference>
<keyword evidence="1" id="KW-1133">Transmembrane helix</keyword>
<dbReference type="Proteomes" id="UP001206013">
    <property type="component" value="Unassembled WGS sequence"/>
</dbReference>
<feature type="transmembrane region" description="Helical" evidence="1">
    <location>
        <begin position="70"/>
        <end position="96"/>
    </location>
</feature>
<evidence type="ECO:0000313" key="3">
    <source>
        <dbReference type="Proteomes" id="UP001206013"/>
    </source>
</evidence>
<dbReference type="RefSeq" id="WP_256134532.1">
    <property type="nucleotide sequence ID" value="NZ_JANFYM010000010.1"/>
</dbReference>
<evidence type="ECO:0000313" key="2">
    <source>
        <dbReference type="EMBL" id="MCQ4793505.1"/>
    </source>
</evidence>
<accession>A0AAW5JVK2</accession>
<organism evidence="2 3">
    <name type="scientific">Bifidobacterium adolescentis</name>
    <dbReference type="NCBI Taxonomy" id="1680"/>
    <lineage>
        <taxon>Bacteria</taxon>
        <taxon>Bacillati</taxon>
        <taxon>Actinomycetota</taxon>
        <taxon>Actinomycetes</taxon>
        <taxon>Bifidobacteriales</taxon>
        <taxon>Bifidobacteriaceae</taxon>
        <taxon>Bifidobacterium</taxon>
    </lineage>
</organism>
<feature type="transmembrane region" description="Helical" evidence="1">
    <location>
        <begin position="36"/>
        <end position="63"/>
    </location>
</feature>
<evidence type="ECO:0000256" key="1">
    <source>
        <dbReference type="SAM" id="Phobius"/>
    </source>
</evidence>